<dbReference type="AlphaFoldDB" id="A0A073CNA6"/>
<dbReference type="Pfam" id="PF12706">
    <property type="entry name" value="Lactamase_B_2"/>
    <property type="match status" value="1"/>
</dbReference>
<gene>
    <name evidence="3" type="ORF">A19Y_0237</name>
</gene>
<organism evidence="3 4">
    <name type="scientific">Planktothrix agardhii (strain NIVA-CYA 126/8)</name>
    <dbReference type="NCBI Taxonomy" id="388467"/>
    <lineage>
        <taxon>Bacteria</taxon>
        <taxon>Bacillati</taxon>
        <taxon>Cyanobacteriota</taxon>
        <taxon>Cyanophyceae</taxon>
        <taxon>Oscillatoriophycideae</taxon>
        <taxon>Oscillatoriales</taxon>
        <taxon>Microcoleaceae</taxon>
        <taxon>Planktothrix</taxon>
    </lineage>
</organism>
<dbReference type="PANTHER" id="PTHR42663:SF4">
    <property type="entry name" value="SLL1036 PROTEIN"/>
    <property type="match status" value="1"/>
</dbReference>
<dbReference type="PATRIC" id="fig|388467.6.peg.189"/>
<feature type="domain" description="Metallo-beta-lactamase" evidence="2">
    <location>
        <begin position="52"/>
        <end position="244"/>
    </location>
</feature>
<dbReference type="CDD" id="cd07715">
    <property type="entry name" value="TaR3-like_MBL-fold"/>
    <property type="match status" value="1"/>
</dbReference>
<evidence type="ECO:0000256" key="1">
    <source>
        <dbReference type="SAM" id="MobiDB-lite"/>
    </source>
</evidence>
<evidence type="ECO:0000313" key="4">
    <source>
        <dbReference type="Proteomes" id="UP000027395"/>
    </source>
</evidence>
<dbReference type="Gene3D" id="3.60.15.10">
    <property type="entry name" value="Ribonuclease Z/Hydroxyacylglutathione hydrolase-like"/>
    <property type="match status" value="1"/>
</dbReference>
<dbReference type="SMART" id="SM00849">
    <property type="entry name" value="Lactamase_B"/>
    <property type="match status" value="1"/>
</dbReference>
<dbReference type="GeneID" id="77286529"/>
<feature type="region of interest" description="Disordered" evidence="1">
    <location>
        <begin position="1"/>
        <end position="22"/>
    </location>
</feature>
<evidence type="ECO:0000313" key="3">
    <source>
        <dbReference type="EMBL" id="KEI65475.1"/>
    </source>
</evidence>
<dbReference type="RefSeq" id="WP_042151330.1">
    <property type="nucleotide sequence ID" value="NZ_CM002803.1"/>
</dbReference>
<reference evidence="3 4" key="1">
    <citation type="journal article" date="2014" name="Appl. Environ. Microbiol.">
        <title>Elucidation of insertion elements encoded on plasmids and in vitro construction of shuttle vectors from the toxic cyanobacterium Planktothrix.</title>
        <authorList>
            <person name="Christiansen G."/>
            <person name="Goesmann A."/>
            <person name="Kurmayer R."/>
        </authorList>
    </citation>
    <scope>NUCLEOTIDE SEQUENCE [LARGE SCALE GENOMIC DNA]</scope>
    <source>
        <strain evidence="3 4">NIVA-CYA 126/8</strain>
    </source>
</reference>
<dbReference type="STRING" id="388467.A19Y_0237"/>
<sequence>METSLSSVGANPQKLSNLSAPDSNPEDFVIQFWGVRGSIPTPGKETIRYGGNTSCLEMRVAGKRLIFDGGTGLRLLGDDLLKEAPVEAYMFFTHYHWDHIQGFPLFTPAFMRGNCFHIYGAIPPDGDSMKQHFIDRILHPNSPVPLTGLQGDLRFYTLKPGDSMMLDDILIETGQLNHPNTAMGYRVTWKGRTAVYCSDTEHLPDGLDENVLNLSQNADILIYDAMYSDEEYHNPKSPKIGWGHSTWQEAVKMAKAAGVKRVVIFHHDPSHSDDFLDQVEKEVQAISPQAIMAREGLVVPVGF</sequence>
<evidence type="ECO:0000259" key="2">
    <source>
        <dbReference type="SMART" id="SM00849"/>
    </source>
</evidence>
<keyword evidence="4" id="KW-1185">Reference proteome</keyword>
<dbReference type="PANTHER" id="PTHR42663">
    <property type="entry name" value="HYDROLASE C777.06C-RELATED-RELATED"/>
    <property type="match status" value="1"/>
</dbReference>
<dbReference type="eggNOG" id="COG1235">
    <property type="taxonomic scope" value="Bacteria"/>
</dbReference>
<dbReference type="EMBL" id="CM002803">
    <property type="protein sequence ID" value="KEI65475.1"/>
    <property type="molecule type" value="Genomic_DNA"/>
</dbReference>
<proteinExistence type="predicted"/>
<keyword evidence="3" id="KW-0378">Hydrolase</keyword>
<dbReference type="SUPFAM" id="SSF56281">
    <property type="entry name" value="Metallo-hydrolase/oxidoreductase"/>
    <property type="match status" value="1"/>
</dbReference>
<protein>
    <submittedName>
        <fullName evidence="3">Beta-lactamase-like protein</fullName>
        <ecNumber evidence="3">3.1.26.11</ecNumber>
    </submittedName>
</protein>
<accession>A0A073CNA6</accession>
<dbReference type="HOGENOM" id="CLU_031317_1_0_3"/>
<dbReference type="InterPro" id="IPR036866">
    <property type="entry name" value="RibonucZ/Hydroxyglut_hydro"/>
</dbReference>
<dbReference type="GO" id="GO:0042781">
    <property type="term" value="F:3'-tRNA processing endoribonuclease activity"/>
    <property type="evidence" value="ECO:0007669"/>
    <property type="project" value="UniProtKB-EC"/>
</dbReference>
<dbReference type="InterPro" id="IPR001279">
    <property type="entry name" value="Metallo-B-lactamas"/>
</dbReference>
<dbReference type="Proteomes" id="UP000027395">
    <property type="component" value="Chromosome"/>
</dbReference>
<dbReference type="EC" id="3.1.26.11" evidence="3"/>
<name>A0A073CNA6_PLAA1</name>